<keyword evidence="2 5" id="KW-0812">Transmembrane</keyword>
<gene>
    <name evidence="7" type="ORF">BZG01_18375</name>
</gene>
<dbReference type="Proteomes" id="UP000233618">
    <property type="component" value="Unassembled WGS sequence"/>
</dbReference>
<protein>
    <recommendedName>
        <fullName evidence="6">NnrU domain-containing protein</fullName>
    </recommendedName>
</protein>
<dbReference type="InterPro" id="IPR009915">
    <property type="entry name" value="NnrU_dom"/>
</dbReference>
<evidence type="ECO:0000256" key="4">
    <source>
        <dbReference type="ARBA" id="ARBA00023136"/>
    </source>
</evidence>
<dbReference type="RefSeq" id="WP_101311314.1">
    <property type="nucleotide sequence ID" value="NZ_CAXXEE010000003.1"/>
</dbReference>
<dbReference type="AlphaFoldDB" id="A0A2N3HV21"/>
<sequence>MKAKSISYFYAMISTQHILLCIFLLLWCFFHSSLISNQFISYIKPKLGRQFRTYRILYNLFSLITFLPLIWYSNSIKSEVIFIWPGNFMIVRVLILLFSFYLFFAGSRTYDLSSFLGFRQIQQKEHHKTISDDGNINTSGILGVIRHPWYTATFLFIWAGNLNTSSLIVNVILSIYLVIGCLLEEKKLVLEYGEQYRIYQKNVSILFPWKWLKTKLKG</sequence>
<evidence type="ECO:0000259" key="6">
    <source>
        <dbReference type="Pfam" id="PF07298"/>
    </source>
</evidence>
<proteinExistence type="predicted"/>
<evidence type="ECO:0000313" key="8">
    <source>
        <dbReference type="Proteomes" id="UP000233618"/>
    </source>
</evidence>
<keyword evidence="3 5" id="KW-1133">Transmembrane helix</keyword>
<evidence type="ECO:0000256" key="3">
    <source>
        <dbReference type="ARBA" id="ARBA00022989"/>
    </source>
</evidence>
<feature type="domain" description="NnrU" evidence="6">
    <location>
        <begin position="20"/>
        <end position="160"/>
    </location>
</feature>
<name>A0A2N3HV21_9BACT</name>
<feature type="transmembrane region" description="Helical" evidence="5">
    <location>
        <begin position="155"/>
        <end position="179"/>
    </location>
</feature>
<feature type="transmembrane region" description="Helical" evidence="5">
    <location>
        <begin position="56"/>
        <end position="73"/>
    </location>
</feature>
<keyword evidence="8" id="KW-1185">Reference proteome</keyword>
<dbReference type="GO" id="GO:0016020">
    <property type="term" value="C:membrane"/>
    <property type="evidence" value="ECO:0007669"/>
    <property type="project" value="UniProtKB-SubCell"/>
</dbReference>
<dbReference type="Pfam" id="PF07298">
    <property type="entry name" value="NnrU"/>
    <property type="match status" value="1"/>
</dbReference>
<evidence type="ECO:0000256" key="5">
    <source>
        <dbReference type="SAM" id="Phobius"/>
    </source>
</evidence>
<evidence type="ECO:0000256" key="2">
    <source>
        <dbReference type="ARBA" id="ARBA00022692"/>
    </source>
</evidence>
<evidence type="ECO:0000313" key="7">
    <source>
        <dbReference type="EMBL" id="PKQ61899.1"/>
    </source>
</evidence>
<accession>A0A2N3HV21</accession>
<feature type="transmembrane region" description="Helical" evidence="5">
    <location>
        <begin position="80"/>
        <end position="104"/>
    </location>
</feature>
<dbReference type="Gene3D" id="1.20.120.1630">
    <property type="match status" value="1"/>
</dbReference>
<dbReference type="EMBL" id="MVDE01000040">
    <property type="protein sequence ID" value="PKQ61899.1"/>
    <property type="molecule type" value="Genomic_DNA"/>
</dbReference>
<evidence type="ECO:0000256" key="1">
    <source>
        <dbReference type="ARBA" id="ARBA00004141"/>
    </source>
</evidence>
<organism evidence="7 8">
    <name type="scientific">Labilibaculum manganireducens</name>
    <dbReference type="NCBI Taxonomy" id="1940525"/>
    <lineage>
        <taxon>Bacteria</taxon>
        <taxon>Pseudomonadati</taxon>
        <taxon>Bacteroidota</taxon>
        <taxon>Bacteroidia</taxon>
        <taxon>Marinilabiliales</taxon>
        <taxon>Marinifilaceae</taxon>
        <taxon>Labilibaculum</taxon>
    </lineage>
</organism>
<keyword evidence="4 5" id="KW-0472">Membrane</keyword>
<comment type="caution">
    <text evidence="7">The sequence shown here is derived from an EMBL/GenBank/DDBJ whole genome shotgun (WGS) entry which is preliminary data.</text>
</comment>
<reference evidence="7 8" key="1">
    <citation type="journal article" date="2017" name="Front. Microbiol.">
        <title>Labilibaculum manganireducens gen. nov., sp. nov. and Labilibaculum filiforme sp. nov., Novel Bacteroidetes Isolated from Subsurface Sediments of the Baltic Sea.</title>
        <authorList>
            <person name="Vandieken V."/>
            <person name="Marshall I.P."/>
            <person name="Niemann H."/>
            <person name="Engelen B."/>
            <person name="Cypionka H."/>
        </authorList>
    </citation>
    <scope>NUCLEOTIDE SEQUENCE [LARGE SCALE GENOMIC DNA]</scope>
    <source>
        <strain evidence="7 8">59.10-2M</strain>
    </source>
</reference>
<comment type="subcellular location">
    <subcellularLocation>
        <location evidence="1">Membrane</location>
        <topology evidence="1">Multi-pass membrane protein</topology>
    </subcellularLocation>
</comment>